<dbReference type="InterPro" id="IPR044199">
    <property type="entry name" value="NdhU_chloroplastic"/>
</dbReference>
<feature type="transmembrane region" description="Helical" evidence="7">
    <location>
        <begin position="366"/>
        <end position="387"/>
    </location>
</feature>
<keyword evidence="4 7" id="KW-0472">Membrane</keyword>
<dbReference type="InterPro" id="IPR009518">
    <property type="entry name" value="PSII_PsbX"/>
</dbReference>
<keyword evidence="1" id="KW-0602">Photosynthesis</keyword>
<proteinExistence type="inferred from homology"/>
<evidence type="ECO:0000256" key="4">
    <source>
        <dbReference type="ARBA" id="ARBA00023136"/>
    </source>
</evidence>
<keyword evidence="2 7" id="KW-0812">Transmembrane</keyword>
<sequence length="389" mass="42596">MASASVPVALSLTSVTHSKPSSQAFFRPLPLPQPKRTLSTKPLSNSNLRINASLKEKAVTGLTAATFTASMVIPEVALAAGSDFSPSLKNFLFSIFAGGVVLVAILGAVVGVSNFDPVNRDAPETQHIIRWIDEITLPDAIKSEKKLPLKCLQMINNRIIAEPKSVPPKGEEAMAVSSTTASLCLPANNIPTPQLPKFGFSSTIRFTLKPRRLLRIRSSSAETSDTDVDAESSIEIPKEPSSLISALNVERILRGLPITDTDHYGRLGVPRGCPFDMVGVAYSNKIQELKSQNLEEDELEKKLELLKESYIILSSEEERRIYDWSLARVENTETFIWPFEVDITQTKIPEEDAPQLDTEDVGPTRLVGYFTLGWLILGVVLSISIALNL</sequence>
<feature type="transmembrane region" description="Helical" evidence="7">
    <location>
        <begin position="91"/>
        <end position="112"/>
    </location>
</feature>
<evidence type="ECO:0000256" key="6">
    <source>
        <dbReference type="SAM" id="Coils"/>
    </source>
</evidence>
<dbReference type="GO" id="GO:0010598">
    <property type="term" value="C:NAD(P)H dehydrogenase complex (plastoquinone)"/>
    <property type="evidence" value="ECO:0007669"/>
    <property type="project" value="InterPro"/>
</dbReference>
<gene>
    <name evidence="8" type="ORF">VNO80_18003</name>
</gene>
<accession>A0AAN9QZ16</accession>
<dbReference type="SUPFAM" id="SSF46565">
    <property type="entry name" value="Chaperone J-domain"/>
    <property type="match status" value="1"/>
</dbReference>
<dbReference type="Gene3D" id="1.10.287.110">
    <property type="entry name" value="DnaJ domain"/>
    <property type="match status" value="1"/>
</dbReference>
<keyword evidence="9" id="KW-1185">Reference proteome</keyword>
<keyword evidence="6" id="KW-0175">Coiled coil</keyword>
<dbReference type="Gene3D" id="1.20.5.510">
    <property type="entry name" value="Single helix bin"/>
    <property type="match status" value="1"/>
</dbReference>
<evidence type="ECO:0000256" key="1">
    <source>
        <dbReference type="ARBA" id="ARBA00022531"/>
    </source>
</evidence>
<evidence type="ECO:0000256" key="5">
    <source>
        <dbReference type="ARBA" id="ARBA00023276"/>
    </source>
</evidence>
<dbReference type="GO" id="GO:0009535">
    <property type="term" value="C:chloroplast thylakoid membrane"/>
    <property type="evidence" value="ECO:0007669"/>
    <property type="project" value="InterPro"/>
</dbReference>
<evidence type="ECO:0000256" key="2">
    <source>
        <dbReference type="ARBA" id="ARBA00022692"/>
    </source>
</evidence>
<feature type="coiled-coil region" evidence="6">
    <location>
        <begin position="282"/>
        <end position="316"/>
    </location>
</feature>
<dbReference type="GO" id="GO:0015979">
    <property type="term" value="P:photosynthesis"/>
    <property type="evidence" value="ECO:0007669"/>
    <property type="project" value="UniProtKB-KW"/>
</dbReference>
<dbReference type="PANTHER" id="PTHR47726">
    <property type="entry name" value="NAD(P)H-QUINONE OXIDOREDUCTASE SUBUNIT U, CHLOROPLASTIC"/>
    <property type="match status" value="1"/>
</dbReference>
<evidence type="ECO:0000256" key="7">
    <source>
        <dbReference type="SAM" id="Phobius"/>
    </source>
</evidence>
<dbReference type="InterPro" id="IPR036869">
    <property type="entry name" value="J_dom_sf"/>
</dbReference>
<name>A0AAN9QZ16_PHACN</name>
<keyword evidence="3 7" id="KW-1133">Transmembrane helix</keyword>
<reference evidence="8 9" key="1">
    <citation type="submission" date="2024-01" db="EMBL/GenBank/DDBJ databases">
        <title>The genomes of 5 underutilized Papilionoideae crops provide insights into root nodulation and disease resistanc.</title>
        <authorList>
            <person name="Jiang F."/>
        </authorList>
    </citation>
    <scope>NUCLEOTIDE SEQUENCE [LARGE SCALE GENOMIC DNA]</scope>
    <source>
        <strain evidence="8">JINMINGXINNONG_FW02</strain>
        <tissue evidence="8">Leaves</tissue>
    </source>
</reference>
<comment type="caution">
    <text evidence="8">The sequence shown here is derived from an EMBL/GenBank/DDBJ whole genome shotgun (WGS) entry which is preliminary data.</text>
</comment>
<dbReference type="AlphaFoldDB" id="A0AAN9QZ16"/>
<evidence type="ECO:0008006" key="10">
    <source>
        <dbReference type="Google" id="ProtNLM"/>
    </source>
</evidence>
<dbReference type="GO" id="GO:0009523">
    <property type="term" value="C:photosystem II"/>
    <property type="evidence" value="ECO:0007669"/>
    <property type="project" value="UniProtKB-KW"/>
</dbReference>
<dbReference type="Proteomes" id="UP001374584">
    <property type="component" value="Unassembled WGS sequence"/>
</dbReference>
<dbReference type="EMBL" id="JAYMYR010000007">
    <property type="protein sequence ID" value="KAK7352579.1"/>
    <property type="molecule type" value="Genomic_DNA"/>
</dbReference>
<dbReference type="FunFam" id="1.10.287.110:FF:000080">
    <property type="entry name" value="NAD(P)H-quinone oxidoreductase subunit U chloroplastic"/>
    <property type="match status" value="1"/>
</dbReference>
<dbReference type="InterPro" id="IPR023431">
    <property type="entry name" value="PSII_PsbX_type_1_subfam"/>
</dbReference>
<protein>
    <recommendedName>
        <fullName evidence="10">NAD(P)H-quinone oxidoreductase subunit U, chloroplastic</fullName>
    </recommendedName>
</protein>
<evidence type="ECO:0000313" key="8">
    <source>
        <dbReference type="EMBL" id="KAK7352579.1"/>
    </source>
</evidence>
<evidence type="ECO:0000256" key="3">
    <source>
        <dbReference type="ARBA" id="ARBA00022989"/>
    </source>
</evidence>
<dbReference type="HAMAP" id="MF_01386">
    <property type="entry name" value="PSII_PsbX_1"/>
    <property type="match status" value="1"/>
</dbReference>
<organism evidence="8 9">
    <name type="scientific">Phaseolus coccineus</name>
    <name type="common">Scarlet runner bean</name>
    <name type="synonym">Phaseolus multiflorus</name>
    <dbReference type="NCBI Taxonomy" id="3886"/>
    <lineage>
        <taxon>Eukaryota</taxon>
        <taxon>Viridiplantae</taxon>
        <taxon>Streptophyta</taxon>
        <taxon>Embryophyta</taxon>
        <taxon>Tracheophyta</taxon>
        <taxon>Spermatophyta</taxon>
        <taxon>Magnoliopsida</taxon>
        <taxon>eudicotyledons</taxon>
        <taxon>Gunneridae</taxon>
        <taxon>Pentapetalae</taxon>
        <taxon>rosids</taxon>
        <taxon>fabids</taxon>
        <taxon>Fabales</taxon>
        <taxon>Fabaceae</taxon>
        <taxon>Papilionoideae</taxon>
        <taxon>50 kb inversion clade</taxon>
        <taxon>NPAAA clade</taxon>
        <taxon>indigoferoid/millettioid clade</taxon>
        <taxon>Phaseoleae</taxon>
        <taxon>Phaseolus</taxon>
    </lineage>
</organism>
<dbReference type="Pfam" id="PF06596">
    <property type="entry name" value="PsbX"/>
    <property type="match status" value="1"/>
</dbReference>
<keyword evidence="5" id="KW-0604">Photosystem II</keyword>
<evidence type="ECO:0000313" key="9">
    <source>
        <dbReference type="Proteomes" id="UP001374584"/>
    </source>
</evidence>
<dbReference type="PANTHER" id="PTHR47726:SF1">
    <property type="entry name" value="NAD(P)H-QUINONE OXIDOREDUCTASE SUBUNIT U, CHLOROPLASTIC"/>
    <property type="match status" value="1"/>
</dbReference>